<dbReference type="PROSITE" id="PS01176">
    <property type="entry name" value="IF2"/>
    <property type="match status" value="1"/>
</dbReference>
<proteinExistence type="inferred from homology"/>
<dbReference type="InterPro" id="IPR023115">
    <property type="entry name" value="TIF_IF2_dom3"/>
</dbReference>
<accession>A0A8X6GIY2</accession>
<protein>
    <recommendedName>
        <fullName evidence="10">Translation initiation factor IF-2, mitochondrial</fullName>
    </recommendedName>
</protein>
<dbReference type="InterPro" id="IPR015760">
    <property type="entry name" value="TIF_IF2"/>
</dbReference>
<dbReference type="PROSITE" id="PS51722">
    <property type="entry name" value="G_TR_2"/>
    <property type="match status" value="1"/>
</dbReference>
<dbReference type="InterPro" id="IPR036925">
    <property type="entry name" value="TIF_IF2_dom3_sf"/>
</dbReference>
<dbReference type="Pfam" id="PF22042">
    <property type="entry name" value="EF-G_D2"/>
    <property type="match status" value="1"/>
</dbReference>
<dbReference type="CDD" id="cd03692">
    <property type="entry name" value="mtIF2_IVc"/>
    <property type="match status" value="1"/>
</dbReference>
<evidence type="ECO:0000259" key="11">
    <source>
        <dbReference type="PROSITE" id="PS51722"/>
    </source>
</evidence>
<evidence type="ECO:0000256" key="7">
    <source>
        <dbReference type="ARBA" id="ARBA00023128"/>
    </source>
</evidence>
<reference evidence="12" key="1">
    <citation type="submission" date="2020-07" db="EMBL/GenBank/DDBJ databases">
        <title>Multicomponent nature underlies the extraordinary mechanical properties of spider dragline silk.</title>
        <authorList>
            <person name="Kono N."/>
            <person name="Nakamura H."/>
            <person name="Mori M."/>
            <person name="Yoshida Y."/>
            <person name="Ohtoshi R."/>
            <person name="Malay A.D."/>
            <person name="Moran D.A.P."/>
            <person name="Tomita M."/>
            <person name="Numata K."/>
            <person name="Arakawa K."/>
        </authorList>
    </citation>
    <scope>NUCLEOTIDE SEQUENCE</scope>
</reference>
<evidence type="ECO:0000256" key="10">
    <source>
        <dbReference type="ARBA" id="ARBA00044200"/>
    </source>
</evidence>
<dbReference type="SUPFAM" id="SSF52540">
    <property type="entry name" value="P-loop containing nucleoside triphosphate hydrolases"/>
    <property type="match status" value="1"/>
</dbReference>
<dbReference type="PANTHER" id="PTHR43381">
    <property type="entry name" value="TRANSLATION INITIATION FACTOR IF-2-RELATED"/>
    <property type="match status" value="1"/>
</dbReference>
<dbReference type="OrthoDB" id="361630at2759"/>
<dbReference type="InterPro" id="IPR027417">
    <property type="entry name" value="P-loop_NTPase"/>
</dbReference>
<keyword evidence="4" id="KW-0547">Nucleotide-binding</keyword>
<dbReference type="GO" id="GO:0003924">
    <property type="term" value="F:GTPase activity"/>
    <property type="evidence" value="ECO:0007669"/>
    <property type="project" value="InterPro"/>
</dbReference>
<organism evidence="12 13">
    <name type="scientific">Trichonephila clavata</name>
    <name type="common">Joro spider</name>
    <name type="synonym">Nephila clavata</name>
    <dbReference type="NCBI Taxonomy" id="2740835"/>
    <lineage>
        <taxon>Eukaryota</taxon>
        <taxon>Metazoa</taxon>
        <taxon>Ecdysozoa</taxon>
        <taxon>Arthropoda</taxon>
        <taxon>Chelicerata</taxon>
        <taxon>Arachnida</taxon>
        <taxon>Araneae</taxon>
        <taxon>Araneomorphae</taxon>
        <taxon>Entelegynae</taxon>
        <taxon>Araneoidea</taxon>
        <taxon>Nephilidae</taxon>
        <taxon>Trichonephila</taxon>
    </lineage>
</organism>
<keyword evidence="6" id="KW-0809">Transit peptide</keyword>
<dbReference type="Gene3D" id="2.40.30.10">
    <property type="entry name" value="Translation factors"/>
    <property type="match status" value="2"/>
</dbReference>
<dbReference type="Pfam" id="PF11987">
    <property type="entry name" value="IF-2"/>
    <property type="match status" value="1"/>
</dbReference>
<keyword evidence="13" id="KW-1185">Reference proteome</keyword>
<dbReference type="FunFam" id="2.40.30.10:FF:000008">
    <property type="entry name" value="Translation initiation factor IF-2"/>
    <property type="match status" value="1"/>
</dbReference>
<comment type="similarity">
    <text evidence="2">Belongs to the TRAFAC class translation factor GTPase superfamily. Classic translation factor GTPase family. IF-2 subfamily.</text>
</comment>
<dbReference type="InterPro" id="IPR053905">
    <property type="entry name" value="EF-G-like_DII"/>
</dbReference>
<evidence type="ECO:0000313" key="12">
    <source>
        <dbReference type="EMBL" id="GFR04034.1"/>
    </source>
</evidence>
<keyword evidence="7" id="KW-0496">Mitochondrion</keyword>
<dbReference type="FunFam" id="3.40.50.300:FF:000019">
    <property type="entry name" value="Translation initiation factor IF-2"/>
    <property type="match status" value="1"/>
</dbReference>
<dbReference type="FunFam" id="3.40.50.10050:FF:000001">
    <property type="entry name" value="Translation initiation factor IF-2"/>
    <property type="match status" value="1"/>
</dbReference>
<dbReference type="Pfam" id="PF00009">
    <property type="entry name" value="GTP_EFTU"/>
    <property type="match status" value="1"/>
</dbReference>
<dbReference type="CDD" id="cd01887">
    <property type="entry name" value="IF2_eIF5B"/>
    <property type="match status" value="1"/>
</dbReference>
<dbReference type="SUPFAM" id="SSF52156">
    <property type="entry name" value="Initiation factor IF2/eIF5b, domain 3"/>
    <property type="match status" value="1"/>
</dbReference>
<evidence type="ECO:0000256" key="9">
    <source>
        <dbReference type="ARBA" id="ARBA00025162"/>
    </source>
</evidence>
<dbReference type="Gene3D" id="3.40.50.10050">
    <property type="entry name" value="Translation initiation factor IF- 2, domain 3"/>
    <property type="match status" value="1"/>
</dbReference>
<dbReference type="AlphaFoldDB" id="A0A8X6GIY2"/>
<gene>
    <name evidence="12" type="primary">Mtif2</name>
    <name evidence="12" type="ORF">TNCT_691361</name>
</gene>
<dbReference type="Gene3D" id="3.40.50.300">
    <property type="entry name" value="P-loop containing nucleotide triphosphate hydrolases"/>
    <property type="match status" value="1"/>
</dbReference>
<comment type="subcellular location">
    <subcellularLocation>
        <location evidence="1">Mitochondrion</location>
    </subcellularLocation>
</comment>
<keyword evidence="8" id="KW-0342">GTP-binding</keyword>
<dbReference type="SUPFAM" id="SSF50447">
    <property type="entry name" value="Translation proteins"/>
    <property type="match status" value="2"/>
</dbReference>
<evidence type="ECO:0000256" key="1">
    <source>
        <dbReference type="ARBA" id="ARBA00004173"/>
    </source>
</evidence>
<dbReference type="PANTHER" id="PTHR43381:SF20">
    <property type="entry name" value="TRANSLATION INITIATION FACTOR IF-2, MITOCHONDRIAL"/>
    <property type="match status" value="1"/>
</dbReference>
<evidence type="ECO:0000256" key="3">
    <source>
        <dbReference type="ARBA" id="ARBA00022540"/>
    </source>
</evidence>
<evidence type="ECO:0000256" key="5">
    <source>
        <dbReference type="ARBA" id="ARBA00022917"/>
    </source>
</evidence>
<evidence type="ECO:0000256" key="4">
    <source>
        <dbReference type="ARBA" id="ARBA00022741"/>
    </source>
</evidence>
<keyword evidence="3 12" id="KW-0396">Initiation factor</keyword>
<dbReference type="CDD" id="cd03702">
    <property type="entry name" value="IF2_mtIF2_II"/>
    <property type="match status" value="1"/>
</dbReference>
<dbReference type="GO" id="GO:0005739">
    <property type="term" value="C:mitochondrion"/>
    <property type="evidence" value="ECO:0007669"/>
    <property type="project" value="UniProtKB-SubCell"/>
</dbReference>
<keyword evidence="5" id="KW-0648">Protein biosynthesis</keyword>
<dbReference type="GO" id="GO:0005525">
    <property type="term" value="F:GTP binding"/>
    <property type="evidence" value="ECO:0007669"/>
    <property type="project" value="UniProtKB-KW"/>
</dbReference>
<comment type="caution">
    <text evidence="12">The sequence shown here is derived from an EMBL/GenBank/DDBJ whole genome shotgun (WGS) entry which is preliminary data.</text>
</comment>
<dbReference type="InterPro" id="IPR000795">
    <property type="entry name" value="T_Tr_GTP-bd_dom"/>
</dbReference>
<dbReference type="Proteomes" id="UP000887116">
    <property type="component" value="Unassembled WGS sequence"/>
</dbReference>
<dbReference type="GO" id="GO:0003743">
    <property type="term" value="F:translation initiation factor activity"/>
    <property type="evidence" value="ECO:0007669"/>
    <property type="project" value="UniProtKB-KW"/>
</dbReference>
<dbReference type="InterPro" id="IPR044145">
    <property type="entry name" value="IF2_II"/>
</dbReference>
<evidence type="ECO:0000256" key="8">
    <source>
        <dbReference type="ARBA" id="ARBA00023134"/>
    </source>
</evidence>
<evidence type="ECO:0000256" key="6">
    <source>
        <dbReference type="ARBA" id="ARBA00022946"/>
    </source>
</evidence>
<comment type="function">
    <text evidence="9">One of the essential components for the initiation of protein synthesis. Protects formylmethionyl-tRNA from spontaneous hydrolysis and promotes its binding to the 30S ribosomal subunits. Also involved in the hydrolysis of GTP during the formation of the 70S ribosomal complex.</text>
</comment>
<dbReference type="InterPro" id="IPR000178">
    <property type="entry name" value="TF_IF2_bacterial-like"/>
</dbReference>
<evidence type="ECO:0000313" key="13">
    <source>
        <dbReference type="Proteomes" id="UP000887116"/>
    </source>
</evidence>
<dbReference type="EMBL" id="BMAO01005797">
    <property type="protein sequence ID" value="GFR04034.1"/>
    <property type="molecule type" value="Genomic_DNA"/>
</dbReference>
<dbReference type="NCBIfam" id="TIGR00231">
    <property type="entry name" value="small_GTP"/>
    <property type="match status" value="1"/>
</dbReference>
<feature type="domain" description="Tr-type G" evidence="11">
    <location>
        <begin position="175"/>
        <end position="348"/>
    </location>
</feature>
<dbReference type="InterPro" id="IPR009000">
    <property type="entry name" value="Transl_B-barrel_sf"/>
</dbReference>
<evidence type="ECO:0000256" key="2">
    <source>
        <dbReference type="ARBA" id="ARBA00007733"/>
    </source>
</evidence>
<dbReference type="InterPro" id="IPR005225">
    <property type="entry name" value="Small_GTP-bd"/>
</dbReference>
<sequence length="714" mass="79979">MRNWTSICFLLKQASDLKHVTLHFSHQRLYMHILLSKFPFCPVICTEGIRSLHTSNILKKERKTREQKKFKNIIQFRPKSKQSTVSLWKGCNAFDIADATKRNLDDVFEAISYLENSVHYKDPGTEINNTSAILGIAKRLGYRVEFVKNPKLEEVKEKSKDLVKRPPPDIKDLVKRPPVVAIMGHVDHGKTTLLDALRHSSIVSQEHGGITQHIGAFTVNLPEGQITFLDTPGHAAFRTMRARGAQATDLVVLVVAADDSIMEQTVESVRFAKEANVPIIVAINKIDKDSVNIDKVKQDLLNIGIQVEDLGGEVQAIPISALKKINLNVLIEAILTQAEIMGIGGDPKGLVEGVVLEASLDTLKGKVSTALIQRGTLKKGCILVAGTAWAKVRVMYDEYGKQLTEVSPGMPVQVMGWKEFPLAGEIILQADSEKHAREVVHYREQRKMEEKMASDLAVIEKKAQLHNDKYKQERQARLMRGRYRKERNYFREKESVEDDSPFLSFVLKGDVHGSVEAILDVVNTYDSHDACRLDVIHSGVGNVTENDILLAESFDGIIYTFSVKVPPEVKKLAEEKDILIKPFNVIYHLIADMKAEISNRLPLVEEEDVLGEATVLQEFVVKDKKNKIPVAGCKCTKGILKKNSLCKIVRANKVIYNGPIKSLRHEKSDVDSIKKDVECGLMVEDPELSFEPGDIIICYNPKSVAQVTDWNPGF</sequence>
<name>A0A8X6GIY2_TRICU</name>
<dbReference type="FunFam" id="2.40.30.10:FF:000007">
    <property type="entry name" value="Translation initiation factor IF-2"/>
    <property type="match status" value="1"/>
</dbReference>